<proteinExistence type="predicted"/>
<keyword evidence="1" id="KW-0472">Membrane</keyword>
<protein>
    <recommendedName>
        <fullName evidence="2">DUF8173 domain-containing protein</fullName>
    </recommendedName>
</protein>
<feature type="transmembrane region" description="Helical" evidence="1">
    <location>
        <begin position="210"/>
        <end position="228"/>
    </location>
</feature>
<feature type="transmembrane region" description="Helical" evidence="1">
    <location>
        <begin position="234"/>
        <end position="253"/>
    </location>
</feature>
<reference evidence="3 4" key="1">
    <citation type="journal article" date="2022" name="Front. Microbiol.">
        <title>Identification and characterization of a novel class of self-sufficient cytochrome P450 hydroxylase involved in cyclohexanecarboxylate degradation in Paraburkholderia terrae strain KU-64.</title>
        <authorList>
            <person name="Yamamoto T."/>
            <person name="Hasegawa Y."/>
            <person name="Iwaki H."/>
        </authorList>
    </citation>
    <scope>NUCLEOTIDE SEQUENCE [LARGE SCALE GENOMIC DNA]</scope>
    <source>
        <strain evidence="3 4">KU-64</strain>
    </source>
</reference>
<dbReference type="Pfam" id="PF26514">
    <property type="entry name" value="DUF8173"/>
    <property type="match status" value="1"/>
</dbReference>
<keyword evidence="1" id="KW-0812">Transmembrane</keyword>
<keyword evidence="4" id="KW-1185">Reference proteome</keyword>
<organism evidence="3 4">
    <name type="scientific">Paraburkholderia terrae</name>
    <dbReference type="NCBI Taxonomy" id="311230"/>
    <lineage>
        <taxon>Bacteria</taxon>
        <taxon>Pseudomonadati</taxon>
        <taxon>Pseudomonadota</taxon>
        <taxon>Betaproteobacteria</taxon>
        <taxon>Burkholderiales</taxon>
        <taxon>Burkholderiaceae</taxon>
        <taxon>Paraburkholderia</taxon>
    </lineage>
</organism>
<evidence type="ECO:0000259" key="2">
    <source>
        <dbReference type="Pfam" id="PF26514"/>
    </source>
</evidence>
<dbReference type="Proteomes" id="UP001319874">
    <property type="component" value="Chromosome 4"/>
</dbReference>
<gene>
    <name evidence="3" type="ORF">PTKU64_82420</name>
</gene>
<feature type="transmembrane region" description="Helical" evidence="1">
    <location>
        <begin position="107"/>
        <end position="127"/>
    </location>
</feature>
<sequence>MIMYRKLAISFLLLIVLADGACAVGRMESGFARDIGTDHFPAGRIVEIATPVAGDAIAAGEGVTRSSNVSGDVVLTARSVQVGGGVERLATPGPTAHARAAHRIGRWIWTIGLMVVAACLVAALPVFGARASERVRERVVRNILLAFALIVCVPVATILLLAKGIGAPLGLLAALAFPGLLLVGYVSTGITLGDAIPGRARRDHATADRWRASFAALGTLAIALIGWIPLVGSVITFVALLLGVGAVVFQVWAATSGGNSLRRVEEHPRPTADDYLP</sequence>
<feature type="transmembrane region" description="Helical" evidence="1">
    <location>
        <begin position="139"/>
        <end position="162"/>
    </location>
</feature>
<evidence type="ECO:0000313" key="3">
    <source>
        <dbReference type="EMBL" id="BCZ84567.1"/>
    </source>
</evidence>
<evidence type="ECO:0000256" key="1">
    <source>
        <dbReference type="SAM" id="Phobius"/>
    </source>
</evidence>
<evidence type="ECO:0000313" key="4">
    <source>
        <dbReference type="Proteomes" id="UP001319874"/>
    </source>
</evidence>
<feature type="domain" description="DUF8173" evidence="2">
    <location>
        <begin position="107"/>
        <end position="253"/>
    </location>
</feature>
<dbReference type="EMBL" id="AP024958">
    <property type="protein sequence ID" value="BCZ84567.1"/>
    <property type="molecule type" value="Genomic_DNA"/>
</dbReference>
<dbReference type="InterPro" id="IPR058486">
    <property type="entry name" value="DUF8173"/>
</dbReference>
<accession>A0ABN6JXF2</accession>
<feature type="transmembrane region" description="Helical" evidence="1">
    <location>
        <begin position="168"/>
        <end position="190"/>
    </location>
</feature>
<name>A0ABN6JXF2_9BURK</name>
<keyword evidence="1" id="KW-1133">Transmembrane helix</keyword>